<dbReference type="FunFam" id="3.30.63.10:FF:000002">
    <property type="entry name" value="Guanylate kinase 1"/>
    <property type="match status" value="1"/>
</dbReference>
<dbReference type="SMART" id="SM00072">
    <property type="entry name" value="GuKc"/>
    <property type="match status" value="1"/>
</dbReference>
<dbReference type="InterPro" id="IPR008144">
    <property type="entry name" value="Guanylate_kin-like_dom"/>
</dbReference>
<dbReference type="PROSITE" id="PS50052">
    <property type="entry name" value="GUANYLATE_KINASE_2"/>
    <property type="match status" value="1"/>
</dbReference>
<evidence type="ECO:0000256" key="5">
    <source>
        <dbReference type="ARBA" id="ARBA00022777"/>
    </source>
</evidence>
<dbReference type="Proteomes" id="UP000822688">
    <property type="component" value="Chromosome 2"/>
</dbReference>
<keyword evidence="3" id="KW-0808">Transferase</keyword>
<feature type="domain" description="Guanylate kinase-like" evidence="7">
    <location>
        <begin position="124"/>
        <end position="305"/>
    </location>
</feature>
<dbReference type="InterPro" id="IPR017665">
    <property type="entry name" value="Guanylate_kinase"/>
</dbReference>
<evidence type="ECO:0000256" key="1">
    <source>
        <dbReference type="ARBA" id="ARBA00005790"/>
    </source>
</evidence>
<evidence type="ECO:0000256" key="3">
    <source>
        <dbReference type="ARBA" id="ARBA00022679"/>
    </source>
</evidence>
<keyword evidence="4" id="KW-0547">Nucleotide-binding</keyword>
<dbReference type="OrthoDB" id="6334211at2759"/>
<evidence type="ECO:0000313" key="8">
    <source>
        <dbReference type="EMBL" id="KAG0585792.1"/>
    </source>
</evidence>
<organism evidence="8 9">
    <name type="scientific">Ceratodon purpureus</name>
    <name type="common">Fire moss</name>
    <name type="synonym">Dicranum purpureum</name>
    <dbReference type="NCBI Taxonomy" id="3225"/>
    <lineage>
        <taxon>Eukaryota</taxon>
        <taxon>Viridiplantae</taxon>
        <taxon>Streptophyta</taxon>
        <taxon>Embryophyta</taxon>
        <taxon>Bryophyta</taxon>
        <taxon>Bryophytina</taxon>
        <taxon>Bryopsida</taxon>
        <taxon>Dicranidae</taxon>
        <taxon>Pseudoditrichales</taxon>
        <taxon>Ditrichaceae</taxon>
        <taxon>Ceratodon</taxon>
    </lineage>
</organism>
<sequence>MTGLTTVLPFLRGAVLGLKQGVLQRHILPDSLHVVQASFACSRVQSLSLRACSSSNSSGACTLYTEASPRVDWLASRTQIRSYASSADAMSATISSSKVQVLKELEQALGSPLDTQPQTPQPKPLVIVISGPSGVGKDAVIKRLQEIRSEIHFVVTATTRPKRPGEEEGVDYYFVSKPEFLDLIARNELIEHALVYGDYKGVPKKQVREFMSAGHDVLLRVDIQGAATIKKLLGQDAVFIFLVAESERALVERLVERKTESIDKLVIRVATAREEVKHITDFDYVVVNADGQLERTVSHLCSIIDAEKARVQQRYAQL</sequence>
<keyword evidence="6" id="KW-0067">ATP-binding</keyword>
<dbReference type="AlphaFoldDB" id="A0A8T0IRL2"/>
<name>A0A8T0IRL2_CERPU</name>
<dbReference type="Gene3D" id="3.40.50.300">
    <property type="entry name" value="P-loop containing nucleotide triphosphate hydrolases"/>
    <property type="match status" value="1"/>
</dbReference>
<evidence type="ECO:0000256" key="6">
    <source>
        <dbReference type="ARBA" id="ARBA00022840"/>
    </source>
</evidence>
<dbReference type="GO" id="GO:0005829">
    <property type="term" value="C:cytosol"/>
    <property type="evidence" value="ECO:0007669"/>
    <property type="project" value="TreeGrafter"/>
</dbReference>
<dbReference type="EMBL" id="CM026422">
    <property type="protein sequence ID" value="KAG0585792.1"/>
    <property type="molecule type" value="Genomic_DNA"/>
</dbReference>
<dbReference type="InterPro" id="IPR008145">
    <property type="entry name" value="GK/Ca_channel_bsu"/>
</dbReference>
<comment type="similarity">
    <text evidence="1">Belongs to the guanylate kinase family.</text>
</comment>
<accession>A0A8T0IRL2</accession>
<proteinExistence type="inferred from homology"/>
<keyword evidence="9" id="KW-1185">Reference proteome</keyword>
<dbReference type="PANTHER" id="PTHR23117:SF13">
    <property type="entry name" value="GUANYLATE KINASE"/>
    <property type="match status" value="1"/>
</dbReference>
<dbReference type="InterPro" id="IPR020590">
    <property type="entry name" value="Guanylate_kinase_CS"/>
</dbReference>
<dbReference type="Pfam" id="PF00625">
    <property type="entry name" value="Guanylate_kin"/>
    <property type="match status" value="1"/>
</dbReference>
<dbReference type="GO" id="GO:0004385">
    <property type="term" value="F:GMP kinase activity"/>
    <property type="evidence" value="ECO:0007669"/>
    <property type="project" value="UniProtKB-EC"/>
</dbReference>
<evidence type="ECO:0000256" key="4">
    <source>
        <dbReference type="ARBA" id="ARBA00022741"/>
    </source>
</evidence>
<keyword evidence="5" id="KW-0418">Kinase</keyword>
<dbReference type="InterPro" id="IPR027417">
    <property type="entry name" value="P-loop_NTPase"/>
</dbReference>
<protein>
    <recommendedName>
        <fullName evidence="2">guanylate kinase</fullName>
        <ecNumber evidence="2">2.7.4.8</ecNumber>
    </recommendedName>
</protein>
<dbReference type="CDD" id="cd00071">
    <property type="entry name" value="GMPK"/>
    <property type="match status" value="1"/>
</dbReference>
<dbReference type="Gene3D" id="3.30.63.10">
    <property type="entry name" value="Guanylate Kinase phosphate binding domain"/>
    <property type="match status" value="1"/>
</dbReference>
<evidence type="ECO:0000313" key="9">
    <source>
        <dbReference type="Proteomes" id="UP000822688"/>
    </source>
</evidence>
<dbReference type="PANTHER" id="PTHR23117">
    <property type="entry name" value="GUANYLATE KINASE-RELATED"/>
    <property type="match status" value="1"/>
</dbReference>
<dbReference type="GO" id="GO:0005524">
    <property type="term" value="F:ATP binding"/>
    <property type="evidence" value="ECO:0007669"/>
    <property type="project" value="UniProtKB-KW"/>
</dbReference>
<dbReference type="PROSITE" id="PS00856">
    <property type="entry name" value="GUANYLATE_KINASE_1"/>
    <property type="match status" value="1"/>
</dbReference>
<dbReference type="NCBIfam" id="NF011325">
    <property type="entry name" value="PRK14738.1"/>
    <property type="match status" value="1"/>
</dbReference>
<evidence type="ECO:0000259" key="7">
    <source>
        <dbReference type="PROSITE" id="PS50052"/>
    </source>
</evidence>
<dbReference type="EC" id="2.7.4.8" evidence="2"/>
<evidence type="ECO:0000256" key="2">
    <source>
        <dbReference type="ARBA" id="ARBA00012961"/>
    </source>
</evidence>
<dbReference type="NCBIfam" id="TIGR03263">
    <property type="entry name" value="guanyl_kin"/>
    <property type="match status" value="1"/>
</dbReference>
<dbReference type="SUPFAM" id="SSF52540">
    <property type="entry name" value="P-loop containing nucleoside triphosphate hydrolases"/>
    <property type="match status" value="1"/>
</dbReference>
<gene>
    <name evidence="8" type="ORF">KC19_2G039400</name>
</gene>
<reference evidence="8" key="1">
    <citation type="submission" date="2020-06" db="EMBL/GenBank/DDBJ databases">
        <title>WGS assembly of Ceratodon purpureus strain R40.</title>
        <authorList>
            <person name="Carey S.B."/>
            <person name="Jenkins J."/>
            <person name="Shu S."/>
            <person name="Lovell J.T."/>
            <person name="Sreedasyam A."/>
            <person name="Maumus F."/>
            <person name="Tiley G.P."/>
            <person name="Fernandez-Pozo N."/>
            <person name="Barry K."/>
            <person name="Chen C."/>
            <person name="Wang M."/>
            <person name="Lipzen A."/>
            <person name="Daum C."/>
            <person name="Saski C.A."/>
            <person name="Payton A.C."/>
            <person name="Mcbreen J.C."/>
            <person name="Conrad R.E."/>
            <person name="Kollar L.M."/>
            <person name="Olsson S."/>
            <person name="Huttunen S."/>
            <person name="Landis J.B."/>
            <person name="Wickett N.J."/>
            <person name="Johnson M.G."/>
            <person name="Rensing S.A."/>
            <person name="Grimwood J."/>
            <person name="Schmutz J."/>
            <person name="Mcdaniel S.F."/>
        </authorList>
    </citation>
    <scope>NUCLEOTIDE SEQUENCE</scope>
    <source>
        <strain evidence="8">R40</strain>
    </source>
</reference>
<comment type="caution">
    <text evidence="8">The sequence shown here is derived from an EMBL/GenBank/DDBJ whole genome shotgun (WGS) entry which is preliminary data.</text>
</comment>